<dbReference type="AlphaFoldDB" id="A0A0E9SSF3"/>
<dbReference type="EMBL" id="GBXM01064351">
    <property type="protein sequence ID" value="JAH44226.1"/>
    <property type="molecule type" value="Transcribed_RNA"/>
</dbReference>
<accession>A0A0E9SSF3</accession>
<reference evidence="2" key="2">
    <citation type="journal article" date="2015" name="Fish Shellfish Immunol.">
        <title>Early steps in the European eel (Anguilla anguilla)-Vibrio vulnificus interaction in the gills: Role of the RtxA13 toxin.</title>
        <authorList>
            <person name="Callol A."/>
            <person name="Pajuelo D."/>
            <person name="Ebbesson L."/>
            <person name="Teles M."/>
            <person name="MacKenzie S."/>
            <person name="Amaro C."/>
        </authorList>
    </citation>
    <scope>NUCLEOTIDE SEQUENCE</scope>
</reference>
<organism evidence="2">
    <name type="scientific">Anguilla anguilla</name>
    <name type="common">European freshwater eel</name>
    <name type="synonym">Muraena anguilla</name>
    <dbReference type="NCBI Taxonomy" id="7936"/>
    <lineage>
        <taxon>Eukaryota</taxon>
        <taxon>Metazoa</taxon>
        <taxon>Chordata</taxon>
        <taxon>Craniata</taxon>
        <taxon>Vertebrata</taxon>
        <taxon>Euteleostomi</taxon>
        <taxon>Actinopterygii</taxon>
        <taxon>Neopterygii</taxon>
        <taxon>Teleostei</taxon>
        <taxon>Anguilliformes</taxon>
        <taxon>Anguillidae</taxon>
        <taxon>Anguilla</taxon>
    </lineage>
</organism>
<name>A0A0E9SSF3_ANGAN</name>
<protein>
    <submittedName>
        <fullName evidence="2">Uncharacterized protein</fullName>
    </submittedName>
</protein>
<evidence type="ECO:0000313" key="2">
    <source>
        <dbReference type="EMBL" id="JAH44226.1"/>
    </source>
</evidence>
<evidence type="ECO:0000256" key="1">
    <source>
        <dbReference type="SAM" id="MobiDB-lite"/>
    </source>
</evidence>
<sequence>MLGISEQPGTGSSTGTQSPAWASTPGRWRWRISIRWMKETTIKRALEPWLKQVHPLPPGYLPPILGHAPFLHQQQIKMA</sequence>
<reference evidence="2" key="1">
    <citation type="submission" date="2014-11" db="EMBL/GenBank/DDBJ databases">
        <authorList>
            <person name="Amaro Gonzalez C."/>
        </authorList>
    </citation>
    <scope>NUCLEOTIDE SEQUENCE</scope>
</reference>
<proteinExistence type="predicted"/>
<feature type="compositionally biased region" description="Polar residues" evidence="1">
    <location>
        <begin position="7"/>
        <end position="21"/>
    </location>
</feature>
<feature type="region of interest" description="Disordered" evidence="1">
    <location>
        <begin position="1"/>
        <end position="24"/>
    </location>
</feature>